<dbReference type="RefSeq" id="WP_168047658.1">
    <property type="nucleotide sequence ID" value="NZ_JAATJR010000002.1"/>
</dbReference>
<evidence type="ECO:0000256" key="1">
    <source>
        <dbReference type="SAM" id="MobiDB-lite"/>
    </source>
</evidence>
<dbReference type="EMBL" id="JAAVTX010000002">
    <property type="protein sequence ID" value="NKE44915.1"/>
    <property type="molecule type" value="Genomic_DNA"/>
</dbReference>
<protein>
    <recommendedName>
        <fullName evidence="4">Nucleotidyltransferase family protein</fullName>
    </recommendedName>
</protein>
<evidence type="ECO:0000313" key="2">
    <source>
        <dbReference type="EMBL" id="NKE44915.1"/>
    </source>
</evidence>
<evidence type="ECO:0008006" key="4">
    <source>
        <dbReference type="Google" id="ProtNLM"/>
    </source>
</evidence>
<dbReference type="Proteomes" id="UP000765160">
    <property type="component" value="Unassembled WGS sequence"/>
</dbReference>
<organism evidence="2 3">
    <name type="scientific">Falsiroseomonas frigidaquae</name>
    <dbReference type="NCBI Taxonomy" id="487318"/>
    <lineage>
        <taxon>Bacteria</taxon>
        <taxon>Pseudomonadati</taxon>
        <taxon>Pseudomonadota</taxon>
        <taxon>Alphaproteobacteria</taxon>
        <taxon>Acetobacterales</taxon>
        <taxon>Roseomonadaceae</taxon>
        <taxon>Falsiroseomonas</taxon>
    </lineage>
</organism>
<evidence type="ECO:0000313" key="3">
    <source>
        <dbReference type="Proteomes" id="UP000765160"/>
    </source>
</evidence>
<feature type="region of interest" description="Disordered" evidence="1">
    <location>
        <begin position="179"/>
        <end position="200"/>
    </location>
</feature>
<proteinExistence type="predicted"/>
<reference evidence="2 3" key="1">
    <citation type="submission" date="2020-03" db="EMBL/GenBank/DDBJ databases">
        <title>Roseomonas selenitidurans sp. nov. isolated from soil.</title>
        <authorList>
            <person name="Liu H."/>
        </authorList>
    </citation>
    <scope>NUCLEOTIDE SEQUENCE [LARGE SCALE GENOMIC DNA]</scope>
    <source>
        <strain evidence="2 3">JCM 15073</strain>
    </source>
</reference>
<accession>A0ABX1EXX3</accession>
<comment type="caution">
    <text evidence="2">The sequence shown here is derived from an EMBL/GenBank/DDBJ whole genome shotgun (WGS) entry which is preliminary data.</text>
</comment>
<sequence length="200" mass="21321">MPLPTSFIEALATLAKACEAYRRATGYVPILVGGAATAIYTAGAFMSGDFDLVAADDAALDAALRAYGFRREDRQGYLLVGYYHPEHPEYGFQQVSGRLFDGASDPGRILLLAITSDGAAIALPAFEDMIADRLAQAALAPPTDPSRLLQARALFRLAPSLDLAYLQRRVAEEGGDFALLTPDEEPPHGQAHAGRIAGED</sequence>
<name>A0ABX1EXX3_9PROT</name>
<keyword evidence="3" id="KW-1185">Reference proteome</keyword>
<gene>
    <name evidence="2" type="ORF">HB662_09000</name>
</gene>